<sequence length="90" mass="10454">MAISKAKKTRMKHVREGGADPTIHRSVFATIDLRTQRTKTKQEKVNQKKYKQSYSAVGKECLYFLYLLILDSHPLFLPHDLLNLIHVHHA</sequence>
<organism evidence="1 2">
    <name type="scientific">Listeria rocourtiae</name>
    <dbReference type="NCBI Taxonomy" id="647910"/>
    <lineage>
        <taxon>Bacteria</taxon>
        <taxon>Bacillati</taxon>
        <taxon>Bacillota</taxon>
        <taxon>Bacilli</taxon>
        <taxon>Bacillales</taxon>
        <taxon>Listeriaceae</taxon>
        <taxon>Listeria</taxon>
    </lineage>
</organism>
<dbReference type="Proteomes" id="UP000295558">
    <property type="component" value="Unassembled WGS sequence"/>
</dbReference>
<dbReference type="EMBL" id="SNZK01000001">
    <property type="protein sequence ID" value="TDR55634.1"/>
    <property type="molecule type" value="Genomic_DNA"/>
</dbReference>
<comment type="caution">
    <text evidence="1">The sequence shown here is derived from an EMBL/GenBank/DDBJ whole genome shotgun (WGS) entry which is preliminary data.</text>
</comment>
<gene>
    <name evidence="1" type="ORF">DFP96_101577</name>
</gene>
<protein>
    <submittedName>
        <fullName evidence="1">Uncharacterized protein</fullName>
    </submittedName>
</protein>
<keyword evidence="2" id="KW-1185">Reference proteome</keyword>
<dbReference type="AlphaFoldDB" id="A0A4R6ZTQ8"/>
<name>A0A4R6ZTQ8_9LIST</name>
<reference evidence="1 2" key="1">
    <citation type="submission" date="2019-03" db="EMBL/GenBank/DDBJ databases">
        <title>Genomic Encyclopedia of Type Strains, Phase III (KMG-III): the genomes of soil and plant-associated and newly described type strains.</title>
        <authorList>
            <person name="Whitman W."/>
        </authorList>
    </citation>
    <scope>NUCLEOTIDE SEQUENCE [LARGE SCALE GENOMIC DNA]</scope>
    <source>
        <strain evidence="1 2">CECT 7972</strain>
    </source>
</reference>
<evidence type="ECO:0000313" key="2">
    <source>
        <dbReference type="Proteomes" id="UP000295558"/>
    </source>
</evidence>
<proteinExistence type="predicted"/>
<evidence type="ECO:0000313" key="1">
    <source>
        <dbReference type="EMBL" id="TDR55634.1"/>
    </source>
</evidence>
<accession>A0A4R6ZTQ8</accession>